<organism evidence="2 3">
    <name type="scientific">Exidia glandulosa HHB12029</name>
    <dbReference type="NCBI Taxonomy" id="1314781"/>
    <lineage>
        <taxon>Eukaryota</taxon>
        <taxon>Fungi</taxon>
        <taxon>Dikarya</taxon>
        <taxon>Basidiomycota</taxon>
        <taxon>Agaricomycotina</taxon>
        <taxon>Agaricomycetes</taxon>
        <taxon>Auriculariales</taxon>
        <taxon>Exidiaceae</taxon>
        <taxon>Exidia</taxon>
    </lineage>
</organism>
<dbReference type="Proteomes" id="UP000077266">
    <property type="component" value="Unassembled WGS sequence"/>
</dbReference>
<protein>
    <submittedName>
        <fullName evidence="2">Uncharacterized protein</fullName>
    </submittedName>
</protein>
<gene>
    <name evidence="2" type="ORF">EXIGLDRAFT_701092</name>
</gene>
<accession>A0A165D459</accession>
<evidence type="ECO:0000313" key="2">
    <source>
        <dbReference type="EMBL" id="KZV83744.1"/>
    </source>
</evidence>
<dbReference type="EMBL" id="KV426256">
    <property type="protein sequence ID" value="KZV83744.1"/>
    <property type="molecule type" value="Genomic_DNA"/>
</dbReference>
<feature type="compositionally biased region" description="Low complexity" evidence="1">
    <location>
        <begin position="1"/>
        <end position="18"/>
    </location>
</feature>
<dbReference type="InParanoid" id="A0A165D459"/>
<evidence type="ECO:0000313" key="3">
    <source>
        <dbReference type="Proteomes" id="UP000077266"/>
    </source>
</evidence>
<feature type="compositionally biased region" description="Basic and acidic residues" evidence="1">
    <location>
        <begin position="227"/>
        <end position="253"/>
    </location>
</feature>
<keyword evidence="3" id="KW-1185">Reference proteome</keyword>
<feature type="compositionally biased region" description="Acidic residues" evidence="1">
    <location>
        <begin position="254"/>
        <end position="270"/>
    </location>
</feature>
<sequence length="270" mass="29679">MPSGSTKTKSPTTAATGSRKSSSPTAAAKKIPAKEQAARDAAEKAAKHAGRAKKNAAQSSSPPPDEASSGSPKQKKKKKKTSSSLEDELAETKALLAAEKARRRKAELQLPNGAAPAATTDDKSRQWKPINHPGGSAGDDWSLQTVMRLQDRQKRYNALRLEVKRCVDMSGLDHRVVMNKQNREKLGMVCAMAREHQPYLGRFTDDWATIEFIRMLFKNRRQQDRIRAAAAAKEKAARRGRKNRDEGEEHSGEESDEDSQDSQDGSDGED</sequence>
<reference evidence="2 3" key="1">
    <citation type="journal article" date="2016" name="Mol. Biol. Evol.">
        <title>Comparative Genomics of Early-Diverging Mushroom-Forming Fungi Provides Insights into the Origins of Lignocellulose Decay Capabilities.</title>
        <authorList>
            <person name="Nagy L.G."/>
            <person name="Riley R."/>
            <person name="Tritt A."/>
            <person name="Adam C."/>
            <person name="Daum C."/>
            <person name="Floudas D."/>
            <person name="Sun H."/>
            <person name="Yadav J.S."/>
            <person name="Pangilinan J."/>
            <person name="Larsson K.H."/>
            <person name="Matsuura K."/>
            <person name="Barry K."/>
            <person name="Labutti K."/>
            <person name="Kuo R."/>
            <person name="Ohm R.A."/>
            <person name="Bhattacharya S.S."/>
            <person name="Shirouzu T."/>
            <person name="Yoshinaga Y."/>
            <person name="Martin F.M."/>
            <person name="Grigoriev I.V."/>
            <person name="Hibbett D.S."/>
        </authorList>
    </citation>
    <scope>NUCLEOTIDE SEQUENCE [LARGE SCALE GENOMIC DNA]</scope>
    <source>
        <strain evidence="2 3">HHB12029</strain>
    </source>
</reference>
<feature type="region of interest" description="Disordered" evidence="1">
    <location>
        <begin position="1"/>
        <end position="88"/>
    </location>
</feature>
<evidence type="ECO:0000256" key="1">
    <source>
        <dbReference type="SAM" id="MobiDB-lite"/>
    </source>
</evidence>
<name>A0A165D459_EXIGL</name>
<dbReference type="AlphaFoldDB" id="A0A165D459"/>
<feature type="region of interest" description="Disordered" evidence="1">
    <location>
        <begin position="102"/>
        <end position="139"/>
    </location>
</feature>
<feature type="region of interest" description="Disordered" evidence="1">
    <location>
        <begin position="227"/>
        <end position="270"/>
    </location>
</feature>
<dbReference type="OrthoDB" id="2755069at2759"/>
<feature type="compositionally biased region" description="Basic and acidic residues" evidence="1">
    <location>
        <begin position="32"/>
        <end position="46"/>
    </location>
</feature>
<proteinExistence type="predicted"/>